<reference evidence="4" key="1">
    <citation type="submission" date="2011-05" db="EMBL/GenBank/DDBJ databases">
        <authorList>
            <person name="Kuske C.R."/>
            <person name="Challacombe J.F."/>
            <person name="Siddaramappa S."/>
            <person name="Petersen J.M."/>
            <person name="Bruce D.C."/>
        </authorList>
    </citation>
    <scope>NUCLEOTIDE SEQUENCE</scope>
    <source>
        <strain evidence="4">TX077308</strain>
    </source>
</reference>
<dbReference type="Gene3D" id="3.30.70.1060">
    <property type="entry name" value="Dimeric alpha+beta barrel"/>
    <property type="match status" value="1"/>
</dbReference>
<dbReference type="EMBL" id="CP002872">
    <property type="protein sequence ID" value="AEI35216.1"/>
    <property type="molecule type" value="Genomic_DNA"/>
</dbReference>
<feature type="domain" description="Carboxymuconolactone decarboxylase-like" evidence="2">
    <location>
        <begin position="127"/>
        <end position="210"/>
    </location>
</feature>
<name>A0ABM5M7R3_FRAST</name>
<dbReference type="RefSeq" id="WP_013922069.1">
    <property type="nucleotide sequence ID" value="NC_015696.1"/>
</dbReference>
<evidence type="ECO:0000259" key="3">
    <source>
        <dbReference type="Pfam" id="PF03795"/>
    </source>
</evidence>
<dbReference type="InterPro" id="IPR003779">
    <property type="entry name" value="CMD-like"/>
</dbReference>
<dbReference type="Pfam" id="PF02627">
    <property type="entry name" value="CMD"/>
    <property type="match status" value="1"/>
</dbReference>
<feature type="domain" description="YCII-related" evidence="3">
    <location>
        <begin position="7"/>
        <end position="80"/>
    </location>
</feature>
<accession>A0ABM5M7R3</accession>
<evidence type="ECO:0000259" key="2">
    <source>
        <dbReference type="Pfam" id="PF02627"/>
    </source>
</evidence>
<dbReference type="Proteomes" id="UP000000490">
    <property type="component" value="Chromosome"/>
</dbReference>
<comment type="similarity">
    <text evidence="1">Belongs to the YciI family.</text>
</comment>
<evidence type="ECO:0000313" key="5">
    <source>
        <dbReference type="Proteomes" id="UP000000490"/>
    </source>
</evidence>
<evidence type="ECO:0000313" key="4">
    <source>
        <dbReference type="EMBL" id="AEI35216.1"/>
    </source>
</evidence>
<proteinExistence type="inferred from homology"/>
<dbReference type="PANTHER" id="PTHR33570">
    <property type="entry name" value="4-CARBOXYMUCONOLACTONE DECARBOXYLASE FAMILY PROTEIN"/>
    <property type="match status" value="1"/>
</dbReference>
<keyword evidence="5" id="KW-1185">Reference proteome</keyword>
<sequence length="214" mass="23866">MILINVEYKKSLDVVDKYRQSHMNYLSKFYDDGLILASGPYNNRSGGFIISVMDLESAKEYVRNDPFYLNDIGDFDIKDFIPTKSSLGFRNLINGENFSKDGRELFNQLHGKHAGEQLIKALSKIAPDFSKLTFDFAFESIFARDTEMSMLTKELITIAVCCAIGDCQAQVQSHLEAAINLGASKDMIVETLLLVSPFAGFPRVAKSLLAIDLG</sequence>
<dbReference type="SUPFAM" id="SSF69118">
    <property type="entry name" value="AhpD-like"/>
    <property type="match status" value="1"/>
</dbReference>
<gene>
    <name evidence="4" type="ordered locus">F7308_0288</name>
</gene>
<evidence type="ECO:0000256" key="1">
    <source>
        <dbReference type="ARBA" id="ARBA00007689"/>
    </source>
</evidence>
<organism evidence="4 5">
    <name type="scientific">Francisella salina</name>
    <dbReference type="NCBI Taxonomy" id="573569"/>
    <lineage>
        <taxon>Bacteria</taxon>
        <taxon>Pseudomonadati</taxon>
        <taxon>Pseudomonadota</taxon>
        <taxon>Gammaproteobacteria</taxon>
        <taxon>Thiotrichales</taxon>
        <taxon>Francisellaceae</taxon>
        <taxon>Francisella</taxon>
    </lineage>
</organism>
<dbReference type="Pfam" id="PF03795">
    <property type="entry name" value="YCII"/>
    <property type="match status" value="1"/>
</dbReference>
<dbReference type="InterPro" id="IPR052512">
    <property type="entry name" value="4CMD/NDH-1_regulator"/>
</dbReference>
<dbReference type="InterPro" id="IPR011008">
    <property type="entry name" value="Dimeric_a/b-barrel"/>
</dbReference>
<protein>
    <submittedName>
        <fullName evidence="4">Carboxymuconolactone decarboxylase</fullName>
    </submittedName>
</protein>
<dbReference type="InterPro" id="IPR029032">
    <property type="entry name" value="AhpD-like"/>
</dbReference>
<dbReference type="PANTHER" id="PTHR33570:SF10">
    <property type="entry name" value="GAMMA-CARBOXYMUCONOLACTONE DECARBOXYLASE"/>
    <property type="match status" value="1"/>
</dbReference>
<dbReference type="SUPFAM" id="SSF54909">
    <property type="entry name" value="Dimeric alpha+beta barrel"/>
    <property type="match status" value="1"/>
</dbReference>
<dbReference type="Gene3D" id="1.20.1290.10">
    <property type="entry name" value="AhpD-like"/>
    <property type="match status" value="1"/>
</dbReference>
<dbReference type="InterPro" id="IPR005545">
    <property type="entry name" value="YCII"/>
</dbReference>